<keyword evidence="3" id="KW-0804">Transcription</keyword>
<feature type="domain" description="HTH rpiR-type" evidence="4">
    <location>
        <begin position="1"/>
        <end position="77"/>
    </location>
</feature>
<dbReference type="PROSITE" id="PS51071">
    <property type="entry name" value="HTH_RPIR"/>
    <property type="match status" value="1"/>
</dbReference>
<evidence type="ECO:0000313" key="7">
    <source>
        <dbReference type="Proteomes" id="UP000664601"/>
    </source>
</evidence>
<sequence length="294" mass="33529">MKLLQKIEEYTITQKDSKQQIAELLLEHKNEIQSYSMEKIAKESFSSKSALVRFGKSLGFAGWKDFFQALIEEIHYEEKHYSDIDPNLPFNQEDSYSEIIQKIATIQIESIQDTADRIDVNVLDEAVTILLKAQRVVLLGVSPNNLLGEVFRRKMATLGRSIEVIQSGEIGMISHSLTKKDAAIIVSYSGNDAGREPMRFISLMKKNGVMLIGLTSEGDNYIRKVIPTVLTISSRERLFKKISNFSTEESILFLLNILYAGYFSKNYIRNYTFKVGNSIALEETRKISQFDLKE</sequence>
<dbReference type="InterPro" id="IPR035472">
    <property type="entry name" value="RpiR-like_SIS"/>
</dbReference>
<comment type="caution">
    <text evidence="6">The sequence shown here is derived from an EMBL/GenBank/DDBJ whole genome shotgun (WGS) entry which is preliminary data.</text>
</comment>
<evidence type="ECO:0000256" key="1">
    <source>
        <dbReference type="ARBA" id="ARBA00023015"/>
    </source>
</evidence>
<organism evidence="6 7">
    <name type="scientific">Candidatus Enterococcus moelleringii</name>
    <dbReference type="NCBI Taxonomy" id="2815325"/>
    <lineage>
        <taxon>Bacteria</taxon>
        <taxon>Bacillati</taxon>
        <taxon>Bacillota</taxon>
        <taxon>Bacilli</taxon>
        <taxon>Lactobacillales</taxon>
        <taxon>Enterococcaceae</taxon>
        <taxon>Enterococcus</taxon>
    </lineage>
</organism>
<keyword evidence="2" id="KW-0238">DNA-binding</keyword>
<dbReference type="PANTHER" id="PTHR30514:SF1">
    <property type="entry name" value="HTH-TYPE TRANSCRIPTIONAL REGULATOR HEXR-RELATED"/>
    <property type="match status" value="1"/>
</dbReference>
<dbReference type="EMBL" id="JAFREM010000004">
    <property type="protein sequence ID" value="MBO1305229.1"/>
    <property type="molecule type" value="Genomic_DNA"/>
</dbReference>
<dbReference type="Pfam" id="PF01418">
    <property type="entry name" value="HTH_6"/>
    <property type="match status" value="1"/>
</dbReference>
<dbReference type="CDD" id="cd05013">
    <property type="entry name" value="SIS_RpiR"/>
    <property type="match status" value="1"/>
</dbReference>
<evidence type="ECO:0000256" key="3">
    <source>
        <dbReference type="ARBA" id="ARBA00023163"/>
    </source>
</evidence>
<dbReference type="PANTHER" id="PTHR30514">
    <property type="entry name" value="GLUCOKINASE"/>
    <property type="match status" value="1"/>
</dbReference>
<evidence type="ECO:0000256" key="2">
    <source>
        <dbReference type="ARBA" id="ARBA00023125"/>
    </source>
</evidence>
<evidence type="ECO:0000313" key="6">
    <source>
        <dbReference type="EMBL" id="MBO1305229.1"/>
    </source>
</evidence>
<dbReference type="InterPro" id="IPR047640">
    <property type="entry name" value="RpiR-like"/>
</dbReference>
<evidence type="ECO:0000259" key="4">
    <source>
        <dbReference type="PROSITE" id="PS51071"/>
    </source>
</evidence>
<dbReference type="Pfam" id="PF01380">
    <property type="entry name" value="SIS"/>
    <property type="match status" value="1"/>
</dbReference>
<keyword evidence="7" id="KW-1185">Reference proteome</keyword>
<dbReference type="InterPro" id="IPR009057">
    <property type="entry name" value="Homeodomain-like_sf"/>
</dbReference>
<dbReference type="InterPro" id="IPR001347">
    <property type="entry name" value="SIS_dom"/>
</dbReference>
<protein>
    <submittedName>
        <fullName evidence="6">MurR/RpiR family transcriptional regulator</fullName>
    </submittedName>
</protein>
<keyword evidence="1" id="KW-0805">Transcription regulation</keyword>
<dbReference type="InterPro" id="IPR000281">
    <property type="entry name" value="HTH_RpiR"/>
</dbReference>
<dbReference type="InterPro" id="IPR036388">
    <property type="entry name" value="WH-like_DNA-bd_sf"/>
</dbReference>
<dbReference type="PROSITE" id="PS51464">
    <property type="entry name" value="SIS"/>
    <property type="match status" value="1"/>
</dbReference>
<dbReference type="SUPFAM" id="SSF53697">
    <property type="entry name" value="SIS domain"/>
    <property type="match status" value="1"/>
</dbReference>
<dbReference type="Gene3D" id="1.10.10.10">
    <property type="entry name" value="Winged helix-like DNA-binding domain superfamily/Winged helix DNA-binding domain"/>
    <property type="match status" value="1"/>
</dbReference>
<dbReference type="InterPro" id="IPR046348">
    <property type="entry name" value="SIS_dom_sf"/>
</dbReference>
<feature type="domain" description="SIS" evidence="5">
    <location>
        <begin position="126"/>
        <end position="268"/>
    </location>
</feature>
<dbReference type="RefSeq" id="WP_207672159.1">
    <property type="nucleotide sequence ID" value="NZ_JAFREM010000004.1"/>
</dbReference>
<gene>
    <name evidence="6" type="ORF">JZO70_03585</name>
</gene>
<dbReference type="Proteomes" id="UP000664601">
    <property type="component" value="Unassembled WGS sequence"/>
</dbReference>
<reference evidence="6 7" key="1">
    <citation type="submission" date="2021-03" db="EMBL/GenBank/DDBJ databases">
        <title>Enterococcal diversity collection.</title>
        <authorList>
            <person name="Gilmore M.S."/>
            <person name="Schwartzman J."/>
            <person name="Van Tyne D."/>
            <person name="Martin M."/>
            <person name="Earl A.M."/>
            <person name="Manson A.L."/>
            <person name="Straub T."/>
            <person name="Salamzade R."/>
            <person name="Saavedra J."/>
            <person name="Lebreton F."/>
            <person name="Prichula J."/>
            <person name="Schaufler K."/>
            <person name="Gaca A."/>
            <person name="Sgardioli B."/>
            <person name="Wagenaar J."/>
            <person name="Strong T."/>
        </authorList>
    </citation>
    <scope>NUCLEOTIDE SEQUENCE [LARGE SCALE GENOMIC DNA]</scope>
    <source>
        <strain evidence="6 7">669A</strain>
    </source>
</reference>
<dbReference type="Gene3D" id="3.40.50.10490">
    <property type="entry name" value="Glucose-6-phosphate isomerase like protein, domain 1"/>
    <property type="match status" value="1"/>
</dbReference>
<proteinExistence type="predicted"/>
<accession>A0ABS3L6I3</accession>
<name>A0ABS3L6I3_9ENTE</name>
<dbReference type="SUPFAM" id="SSF46689">
    <property type="entry name" value="Homeodomain-like"/>
    <property type="match status" value="1"/>
</dbReference>
<evidence type="ECO:0000259" key="5">
    <source>
        <dbReference type="PROSITE" id="PS51464"/>
    </source>
</evidence>